<sequence length="419" mass="47558">MLRNLIHFWNILIFTLTGQGHIHLRNLDKEERLSALRGFRCAPFASLSPSTLGFASVCWVIGLTAAILVLKEYELSEVFHRSEDERHYDVINMDDLGPRRANLRQQRDPDANRASLQERGSLDVILLIRGVRIHTGVTTYTSREVMSPHVSSRPHALSQYLRQHIFREPLYVYMIITLMGHFRGKLPTCSWKESGKPILGKAILSRPDRYLNPDLLLVSRSNNQTFYSQEERREQEMALLAQQQHKTTTTIVPLTPTTSHSLAPTPSSPLRDLLLPGGNKDAILNSIVQTYKGAKDQSPRKKYHGKFRKNMRKIQVSPSAHSMRVELTSRRAEAREEGGRLCPLAPHTTSTQLNSAGPPRDCRVSEWSPWSTCSKSCGIGEMQRQRQVLKHARRGVQGVPTIGREQVVWKCENLLPALL</sequence>
<dbReference type="EMBL" id="OD564925">
    <property type="protein sequence ID" value="CAD7440264.1"/>
    <property type="molecule type" value="Genomic_DNA"/>
</dbReference>
<protein>
    <submittedName>
        <fullName evidence="2">Uncharacterized protein</fullName>
    </submittedName>
</protein>
<evidence type="ECO:0000256" key="1">
    <source>
        <dbReference type="SAM" id="MobiDB-lite"/>
    </source>
</evidence>
<gene>
    <name evidence="2" type="ORF">TBIB3V08_LOCUS2787</name>
</gene>
<dbReference type="PANTHER" id="PTHR20920">
    <property type="entry name" value="RPE-SPONDIN"/>
    <property type="match status" value="1"/>
</dbReference>
<dbReference type="InterPro" id="IPR039942">
    <property type="entry name" value="SBSPO"/>
</dbReference>
<dbReference type="SUPFAM" id="SSF82895">
    <property type="entry name" value="TSP-1 type 1 repeat"/>
    <property type="match status" value="1"/>
</dbReference>
<dbReference type="Pfam" id="PF00090">
    <property type="entry name" value="TSP_1"/>
    <property type="match status" value="1"/>
</dbReference>
<dbReference type="Gene3D" id="2.20.100.10">
    <property type="entry name" value="Thrombospondin type-1 (TSP1) repeat"/>
    <property type="match status" value="1"/>
</dbReference>
<feature type="region of interest" description="Disordered" evidence="1">
    <location>
        <begin position="336"/>
        <end position="360"/>
    </location>
</feature>
<dbReference type="InterPro" id="IPR000884">
    <property type="entry name" value="TSP1_rpt"/>
</dbReference>
<dbReference type="InterPro" id="IPR036383">
    <property type="entry name" value="TSP1_rpt_sf"/>
</dbReference>
<evidence type="ECO:0000313" key="2">
    <source>
        <dbReference type="EMBL" id="CAD7440264.1"/>
    </source>
</evidence>
<dbReference type="PROSITE" id="PS50092">
    <property type="entry name" value="TSP1"/>
    <property type="match status" value="1"/>
</dbReference>
<dbReference type="SMART" id="SM00209">
    <property type="entry name" value="TSP1"/>
    <property type="match status" value="1"/>
</dbReference>
<dbReference type="AlphaFoldDB" id="A0A7R9HY16"/>
<accession>A0A7R9HY16</accession>
<name>A0A7R9HY16_9NEOP</name>
<proteinExistence type="predicted"/>
<reference evidence="2" key="1">
    <citation type="submission" date="2020-11" db="EMBL/GenBank/DDBJ databases">
        <authorList>
            <person name="Tran Van P."/>
        </authorList>
    </citation>
    <scope>NUCLEOTIDE SEQUENCE</scope>
</reference>
<dbReference type="PANTHER" id="PTHR20920:SF5">
    <property type="entry name" value="SMB DOMAIN-CONTAINING PROTEIN"/>
    <property type="match status" value="1"/>
</dbReference>
<organism evidence="2">
    <name type="scientific">Timema bartmani</name>
    <dbReference type="NCBI Taxonomy" id="61472"/>
    <lineage>
        <taxon>Eukaryota</taxon>
        <taxon>Metazoa</taxon>
        <taxon>Ecdysozoa</taxon>
        <taxon>Arthropoda</taxon>
        <taxon>Hexapoda</taxon>
        <taxon>Insecta</taxon>
        <taxon>Pterygota</taxon>
        <taxon>Neoptera</taxon>
        <taxon>Polyneoptera</taxon>
        <taxon>Phasmatodea</taxon>
        <taxon>Timematodea</taxon>
        <taxon>Timematoidea</taxon>
        <taxon>Timematidae</taxon>
        <taxon>Timema</taxon>
    </lineage>
</organism>